<dbReference type="KEGG" id="cci:CC1G_05581"/>
<dbReference type="OrthoDB" id="2739946at2759"/>
<evidence type="ECO:0000313" key="1">
    <source>
        <dbReference type="EMBL" id="EAU83677.1"/>
    </source>
</evidence>
<dbReference type="Proteomes" id="UP000001861">
    <property type="component" value="Unassembled WGS sequence"/>
</dbReference>
<organism evidence="1 2">
    <name type="scientific">Coprinopsis cinerea (strain Okayama-7 / 130 / ATCC MYA-4618 / FGSC 9003)</name>
    <name type="common">Inky cap fungus</name>
    <name type="synonym">Hormographiella aspergillata</name>
    <dbReference type="NCBI Taxonomy" id="240176"/>
    <lineage>
        <taxon>Eukaryota</taxon>
        <taxon>Fungi</taxon>
        <taxon>Dikarya</taxon>
        <taxon>Basidiomycota</taxon>
        <taxon>Agaricomycotina</taxon>
        <taxon>Agaricomycetes</taxon>
        <taxon>Agaricomycetidae</taxon>
        <taxon>Agaricales</taxon>
        <taxon>Agaricineae</taxon>
        <taxon>Psathyrellaceae</taxon>
        <taxon>Coprinopsis</taxon>
    </lineage>
</organism>
<dbReference type="VEuPathDB" id="FungiDB:CC1G_05581"/>
<dbReference type="EMBL" id="AACS02000013">
    <property type="protein sequence ID" value="EAU83677.1"/>
    <property type="molecule type" value="Genomic_DNA"/>
</dbReference>
<dbReference type="AlphaFoldDB" id="A8P1H9"/>
<keyword evidence="2" id="KW-1185">Reference proteome</keyword>
<reference evidence="1 2" key="1">
    <citation type="journal article" date="2010" name="Proc. Natl. Acad. Sci. U.S.A.">
        <title>Insights into evolution of multicellular fungi from the assembled chromosomes of the mushroom Coprinopsis cinerea (Coprinus cinereus).</title>
        <authorList>
            <person name="Stajich J.E."/>
            <person name="Wilke S.K."/>
            <person name="Ahren D."/>
            <person name="Au C.H."/>
            <person name="Birren B.W."/>
            <person name="Borodovsky M."/>
            <person name="Burns C."/>
            <person name="Canback B."/>
            <person name="Casselton L.A."/>
            <person name="Cheng C.K."/>
            <person name="Deng J."/>
            <person name="Dietrich F.S."/>
            <person name="Fargo D.C."/>
            <person name="Farman M.L."/>
            <person name="Gathman A.C."/>
            <person name="Goldberg J."/>
            <person name="Guigo R."/>
            <person name="Hoegger P.J."/>
            <person name="Hooker J.B."/>
            <person name="Huggins A."/>
            <person name="James T.Y."/>
            <person name="Kamada T."/>
            <person name="Kilaru S."/>
            <person name="Kodira C."/>
            <person name="Kues U."/>
            <person name="Kupfer D."/>
            <person name="Kwan H.S."/>
            <person name="Lomsadze A."/>
            <person name="Li W."/>
            <person name="Lilly W.W."/>
            <person name="Ma L.J."/>
            <person name="Mackey A.J."/>
            <person name="Manning G."/>
            <person name="Martin F."/>
            <person name="Muraguchi H."/>
            <person name="Natvig D.O."/>
            <person name="Palmerini H."/>
            <person name="Ramesh M.A."/>
            <person name="Rehmeyer C.J."/>
            <person name="Roe B.A."/>
            <person name="Shenoy N."/>
            <person name="Stanke M."/>
            <person name="Ter-Hovhannisyan V."/>
            <person name="Tunlid A."/>
            <person name="Velagapudi R."/>
            <person name="Vision T.J."/>
            <person name="Zeng Q."/>
            <person name="Zolan M.E."/>
            <person name="Pukkila P.J."/>
        </authorList>
    </citation>
    <scope>NUCLEOTIDE SEQUENCE [LARGE SCALE GENOMIC DNA]</scope>
    <source>
        <strain evidence="2">Okayama-7 / 130 / ATCC MYA-4618 / FGSC 9003</strain>
    </source>
</reference>
<gene>
    <name evidence="1" type="ORF">CC1G_05581</name>
</gene>
<accession>A8P1H9</accession>
<sequence>MEDNLPLWRYETALPSQSHGSKKTRSRIPLGREGDVCFVNRKLVLSRTLSLPRDTSEEFNECEFFESLSTSPSRRDEPITVNLADFPIRVMKAKGIKRDYEFVDKVQAVYALDDDAISMMSEEDWEEIFAETRVVSTSARKPYSHVVKGGGG</sequence>
<name>A8P1H9_COPC7</name>
<dbReference type="InParanoid" id="A8P1H9"/>
<dbReference type="GeneID" id="6014669"/>
<dbReference type="RefSeq" id="XP_001838100.1">
    <property type="nucleotide sequence ID" value="XM_001838048.1"/>
</dbReference>
<protein>
    <submittedName>
        <fullName evidence="1">Uncharacterized protein</fullName>
    </submittedName>
</protein>
<proteinExistence type="predicted"/>
<evidence type="ECO:0000313" key="2">
    <source>
        <dbReference type="Proteomes" id="UP000001861"/>
    </source>
</evidence>
<comment type="caution">
    <text evidence="1">The sequence shown here is derived from an EMBL/GenBank/DDBJ whole genome shotgun (WGS) entry which is preliminary data.</text>
</comment>